<dbReference type="InParanoid" id="A0A067PU90"/>
<dbReference type="InterPro" id="IPR012347">
    <property type="entry name" value="Ferritin-like"/>
</dbReference>
<dbReference type="Pfam" id="PF12902">
    <property type="entry name" value="Ferritin-like"/>
    <property type="match status" value="1"/>
</dbReference>
<proteinExistence type="predicted"/>
<dbReference type="PANTHER" id="PTHR34400:SF4">
    <property type="entry name" value="MEMBRANE PROTEIN"/>
    <property type="match status" value="1"/>
</dbReference>
<keyword evidence="3" id="KW-1185">Reference proteome</keyword>
<dbReference type="PANTHER" id="PTHR34400">
    <property type="match status" value="1"/>
</dbReference>
<evidence type="ECO:0000259" key="1">
    <source>
        <dbReference type="Pfam" id="PF12902"/>
    </source>
</evidence>
<evidence type="ECO:0000313" key="2">
    <source>
        <dbReference type="EMBL" id="KDQ58314.1"/>
    </source>
</evidence>
<evidence type="ECO:0000313" key="3">
    <source>
        <dbReference type="Proteomes" id="UP000027265"/>
    </source>
</evidence>
<dbReference type="Gene3D" id="1.20.1260.10">
    <property type="match status" value="1"/>
</dbReference>
<accession>A0A067PU90</accession>
<reference evidence="3" key="1">
    <citation type="journal article" date="2014" name="Proc. Natl. Acad. Sci. U.S.A.">
        <title>Extensive sampling of basidiomycete genomes demonstrates inadequacy of the white-rot/brown-rot paradigm for wood decay fungi.</title>
        <authorList>
            <person name="Riley R."/>
            <person name="Salamov A.A."/>
            <person name="Brown D.W."/>
            <person name="Nagy L.G."/>
            <person name="Floudas D."/>
            <person name="Held B.W."/>
            <person name="Levasseur A."/>
            <person name="Lombard V."/>
            <person name="Morin E."/>
            <person name="Otillar R."/>
            <person name="Lindquist E.A."/>
            <person name="Sun H."/>
            <person name="LaButti K.M."/>
            <person name="Schmutz J."/>
            <person name="Jabbour D."/>
            <person name="Luo H."/>
            <person name="Baker S.E."/>
            <person name="Pisabarro A.G."/>
            <person name="Walton J.D."/>
            <person name="Blanchette R.A."/>
            <person name="Henrissat B."/>
            <person name="Martin F."/>
            <person name="Cullen D."/>
            <person name="Hibbett D.S."/>
            <person name="Grigoriev I.V."/>
        </authorList>
    </citation>
    <scope>NUCLEOTIDE SEQUENCE [LARGE SCALE GENOMIC DNA]</scope>
    <source>
        <strain evidence="3">MUCL 33604</strain>
    </source>
</reference>
<dbReference type="HOGENOM" id="CLU_043311_1_0_1"/>
<gene>
    <name evidence="2" type="ORF">JAAARDRAFT_192904</name>
</gene>
<dbReference type="OrthoDB" id="3253404at2759"/>
<dbReference type="InterPro" id="IPR026820">
    <property type="entry name" value="VioB/RebD_dom"/>
</dbReference>
<feature type="domain" description="Iminophenyl-pyruvate dimer synthase" evidence="1">
    <location>
        <begin position="42"/>
        <end position="169"/>
    </location>
</feature>
<sequence length="298" mass="33398">MANVKPVPNVTPVLSTDSASDLGFVPTDKEKIIFKQELLQMLGQAICVELSTIPLYLYSMYSIKQDNRGPGTQARAHIAVVVHQEMLHLALTGNLLTAVEKGPILYREDIVPKYGPDPMILYSKIPLILERCEKSNLEAFIKIEAPYNALPKLSAEDKSADLAPHEQESMKVGMGDLIDYNSIVKDQDTAYKALQTIIGQGKGAVGNAQAHYQMFLNLYRKRTDWTCWPIIESPMNEMYTGHPLILQLSLAFDAAYCYLLTTIEKTWQVEDPILRRQLIGNNHAIMINILNPISNILV</sequence>
<protein>
    <recommendedName>
        <fullName evidence="1">Iminophenyl-pyruvate dimer synthase domain-containing protein</fullName>
    </recommendedName>
</protein>
<dbReference type="Proteomes" id="UP000027265">
    <property type="component" value="Unassembled WGS sequence"/>
</dbReference>
<dbReference type="STRING" id="933084.A0A067PU90"/>
<name>A0A067PU90_9AGAM</name>
<dbReference type="EMBL" id="KL197717">
    <property type="protein sequence ID" value="KDQ58314.1"/>
    <property type="molecule type" value="Genomic_DNA"/>
</dbReference>
<organism evidence="2 3">
    <name type="scientific">Jaapia argillacea MUCL 33604</name>
    <dbReference type="NCBI Taxonomy" id="933084"/>
    <lineage>
        <taxon>Eukaryota</taxon>
        <taxon>Fungi</taxon>
        <taxon>Dikarya</taxon>
        <taxon>Basidiomycota</taxon>
        <taxon>Agaricomycotina</taxon>
        <taxon>Agaricomycetes</taxon>
        <taxon>Agaricomycetidae</taxon>
        <taxon>Jaapiales</taxon>
        <taxon>Jaapiaceae</taxon>
        <taxon>Jaapia</taxon>
    </lineage>
</organism>
<dbReference type="AlphaFoldDB" id="A0A067PU90"/>